<evidence type="ECO:0000256" key="2">
    <source>
        <dbReference type="ARBA" id="ARBA00023125"/>
    </source>
</evidence>
<keyword evidence="7" id="KW-1185">Reference proteome</keyword>
<dbReference type="InterPro" id="IPR036388">
    <property type="entry name" value="WH-like_DNA-bd_sf"/>
</dbReference>
<protein>
    <submittedName>
        <fullName evidence="6">Helix-turn-helix transcriptional regulator</fullName>
    </submittedName>
</protein>
<accession>A0A7D6VDP7</accession>
<dbReference type="EMBL" id="CP059399">
    <property type="protein sequence ID" value="QLY29995.1"/>
    <property type="molecule type" value="Genomic_DNA"/>
</dbReference>
<dbReference type="PANTHER" id="PTHR33204">
    <property type="entry name" value="TRANSCRIPTIONAL REGULATOR, MARR FAMILY"/>
    <property type="match status" value="1"/>
</dbReference>
<organism evidence="6 7">
    <name type="scientific">Nocardia huaxiensis</name>
    <dbReference type="NCBI Taxonomy" id="2755382"/>
    <lineage>
        <taxon>Bacteria</taxon>
        <taxon>Bacillati</taxon>
        <taxon>Actinomycetota</taxon>
        <taxon>Actinomycetes</taxon>
        <taxon>Mycobacteriales</taxon>
        <taxon>Nocardiaceae</taxon>
        <taxon>Nocardia</taxon>
    </lineage>
</organism>
<evidence type="ECO:0000259" key="5">
    <source>
        <dbReference type="PROSITE" id="PS51118"/>
    </source>
</evidence>
<keyword evidence="2" id="KW-0238">DNA-binding</keyword>
<dbReference type="RefSeq" id="WP_181581194.1">
    <property type="nucleotide sequence ID" value="NZ_CP059399.1"/>
</dbReference>
<dbReference type="SUPFAM" id="SSF46785">
    <property type="entry name" value="Winged helix' DNA-binding domain"/>
    <property type="match status" value="1"/>
</dbReference>
<evidence type="ECO:0000313" key="6">
    <source>
        <dbReference type="EMBL" id="QLY29995.1"/>
    </source>
</evidence>
<dbReference type="PANTHER" id="PTHR33204:SF36">
    <property type="entry name" value="TRANSCRIPTIONAL REGULATORY PROTEIN"/>
    <property type="match status" value="1"/>
</dbReference>
<keyword evidence="1" id="KW-0805">Transcription regulation</keyword>
<feature type="region of interest" description="Disordered" evidence="4">
    <location>
        <begin position="138"/>
        <end position="158"/>
    </location>
</feature>
<dbReference type="Pfam" id="PF01638">
    <property type="entry name" value="HxlR"/>
    <property type="match status" value="1"/>
</dbReference>
<dbReference type="Proteomes" id="UP000515512">
    <property type="component" value="Chromosome"/>
</dbReference>
<reference evidence="6 7" key="1">
    <citation type="submission" date="2020-07" db="EMBL/GenBank/DDBJ databases">
        <authorList>
            <person name="Zhuang K."/>
            <person name="Ran Y."/>
        </authorList>
    </citation>
    <scope>NUCLEOTIDE SEQUENCE [LARGE SCALE GENOMIC DNA]</scope>
    <source>
        <strain evidence="6 7">WCH-YHL-001</strain>
    </source>
</reference>
<dbReference type="AlphaFoldDB" id="A0A7D6VDP7"/>
<evidence type="ECO:0000313" key="7">
    <source>
        <dbReference type="Proteomes" id="UP000515512"/>
    </source>
</evidence>
<name>A0A7D6VDP7_9NOCA</name>
<dbReference type="InterPro" id="IPR036390">
    <property type="entry name" value="WH_DNA-bd_sf"/>
</dbReference>
<dbReference type="Gene3D" id="1.10.10.10">
    <property type="entry name" value="Winged helix-like DNA-binding domain superfamily/Winged helix DNA-binding domain"/>
    <property type="match status" value="1"/>
</dbReference>
<gene>
    <name evidence="6" type="ORF">H0264_33135</name>
</gene>
<dbReference type="KEGG" id="nhu:H0264_33135"/>
<keyword evidence="3" id="KW-0804">Transcription</keyword>
<dbReference type="InterPro" id="IPR002577">
    <property type="entry name" value="HTH_HxlR"/>
</dbReference>
<evidence type="ECO:0000256" key="1">
    <source>
        <dbReference type="ARBA" id="ARBA00023015"/>
    </source>
</evidence>
<evidence type="ECO:0000256" key="4">
    <source>
        <dbReference type="SAM" id="MobiDB-lite"/>
    </source>
</evidence>
<dbReference type="PROSITE" id="PS51118">
    <property type="entry name" value="HTH_HXLR"/>
    <property type="match status" value="1"/>
</dbReference>
<sequence>MRYGELADEPCSITRSLVVFGDRWTLLILKAAFAGVRRFNGFQAYLGISKGRLQDRLDRLVEHEILVKRPAATGAHEEYRLTEKGIAVYPILMAFRDWGDAYMAPDGPPLRYAHRDCAGEAHTRLECDHCGKELTARDVAPEPGPGLIAHTGDGAVEQ</sequence>
<proteinExistence type="predicted"/>
<evidence type="ECO:0000256" key="3">
    <source>
        <dbReference type="ARBA" id="ARBA00023163"/>
    </source>
</evidence>
<dbReference type="GO" id="GO:0003677">
    <property type="term" value="F:DNA binding"/>
    <property type="evidence" value="ECO:0007669"/>
    <property type="project" value="UniProtKB-KW"/>
</dbReference>
<feature type="domain" description="HTH hxlR-type" evidence="5">
    <location>
        <begin position="11"/>
        <end position="107"/>
    </location>
</feature>